<protein>
    <submittedName>
        <fullName evidence="2">Uncharacterized protein</fullName>
    </submittedName>
</protein>
<evidence type="ECO:0000256" key="1">
    <source>
        <dbReference type="SAM" id="SignalP"/>
    </source>
</evidence>
<gene>
    <name evidence="2" type="primary">ORF72557</name>
</gene>
<proteinExistence type="predicted"/>
<accession>A0A0B6ZN26</accession>
<name>A0A0B6ZN26_9EUPU</name>
<reference evidence="2" key="1">
    <citation type="submission" date="2014-12" db="EMBL/GenBank/DDBJ databases">
        <title>Insight into the proteome of Arion vulgaris.</title>
        <authorList>
            <person name="Aradska J."/>
            <person name="Bulat T."/>
            <person name="Smidak R."/>
            <person name="Sarate P."/>
            <person name="Gangsoo J."/>
            <person name="Sialana F."/>
            <person name="Bilban M."/>
            <person name="Lubec G."/>
        </authorList>
    </citation>
    <scope>NUCLEOTIDE SEQUENCE</scope>
    <source>
        <tissue evidence="2">Skin</tissue>
    </source>
</reference>
<dbReference type="EMBL" id="HACG01023169">
    <property type="protein sequence ID" value="CEK70034.1"/>
    <property type="molecule type" value="Transcribed_RNA"/>
</dbReference>
<keyword evidence="1" id="KW-0732">Signal</keyword>
<feature type="signal peptide" evidence="1">
    <location>
        <begin position="1"/>
        <end position="19"/>
    </location>
</feature>
<organism evidence="2">
    <name type="scientific">Arion vulgaris</name>
    <dbReference type="NCBI Taxonomy" id="1028688"/>
    <lineage>
        <taxon>Eukaryota</taxon>
        <taxon>Metazoa</taxon>
        <taxon>Spiralia</taxon>
        <taxon>Lophotrochozoa</taxon>
        <taxon>Mollusca</taxon>
        <taxon>Gastropoda</taxon>
        <taxon>Heterobranchia</taxon>
        <taxon>Euthyneura</taxon>
        <taxon>Panpulmonata</taxon>
        <taxon>Eupulmonata</taxon>
        <taxon>Stylommatophora</taxon>
        <taxon>Helicina</taxon>
        <taxon>Arionoidea</taxon>
        <taxon>Arionidae</taxon>
        <taxon>Arion</taxon>
    </lineage>
</organism>
<sequence length="52" mass="6252">MHISVFALLNMIVVKYMWTREVESNIGRTEKSRRELHRIGQHEECCLMVTYL</sequence>
<dbReference type="AlphaFoldDB" id="A0A0B6ZN26"/>
<feature type="chain" id="PRO_5002111231" evidence="1">
    <location>
        <begin position="20"/>
        <end position="52"/>
    </location>
</feature>
<evidence type="ECO:0000313" key="2">
    <source>
        <dbReference type="EMBL" id="CEK70034.1"/>
    </source>
</evidence>